<dbReference type="InterPro" id="IPR007627">
    <property type="entry name" value="RNA_pol_sigma70_r2"/>
</dbReference>
<dbReference type="GO" id="GO:0016987">
    <property type="term" value="F:sigma factor activity"/>
    <property type="evidence" value="ECO:0007669"/>
    <property type="project" value="UniProtKB-KW"/>
</dbReference>
<comment type="caution">
    <text evidence="10">The sequence shown here is derived from an EMBL/GenBank/DDBJ whole genome shotgun (WGS) entry which is preliminary data.</text>
</comment>
<dbReference type="SUPFAM" id="SSF88659">
    <property type="entry name" value="Sigma3 and sigma4 domains of RNA polymerase sigma factors"/>
    <property type="match status" value="1"/>
</dbReference>
<dbReference type="NCBIfam" id="NF007214">
    <property type="entry name" value="PRK09636.1"/>
    <property type="match status" value="1"/>
</dbReference>
<dbReference type="GO" id="GO:0003677">
    <property type="term" value="F:DNA binding"/>
    <property type="evidence" value="ECO:0007669"/>
    <property type="project" value="InterPro"/>
</dbReference>
<dbReference type="InterPro" id="IPR032710">
    <property type="entry name" value="NTF2-like_dom_sf"/>
</dbReference>
<dbReference type="InterPro" id="IPR052704">
    <property type="entry name" value="ECF_Sigma-70_Domain"/>
</dbReference>
<evidence type="ECO:0000259" key="8">
    <source>
        <dbReference type="Pfam" id="PF08281"/>
    </source>
</evidence>
<keyword evidence="3" id="KW-0805">Transcription regulation</keyword>
<dbReference type="PANTHER" id="PTHR30173:SF36">
    <property type="entry name" value="ECF RNA POLYMERASE SIGMA FACTOR SIGJ"/>
    <property type="match status" value="1"/>
</dbReference>
<dbReference type="EMBL" id="SNWQ01000014">
    <property type="protein sequence ID" value="TDO44869.1"/>
    <property type="molecule type" value="Genomic_DNA"/>
</dbReference>
<dbReference type="Gene3D" id="1.10.1740.10">
    <property type="match status" value="1"/>
</dbReference>
<organism evidence="10 11">
    <name type="scientific">Kribbella caucasensis</name>
    <dbReference type="NCBI Taxonomy" id="2512215"/>
    <lineage>
        <taxon>Bacteria</taxon>
        <taxon>Bacillati</taxon>
        <taxon>Actinomycetota</taxon>
        <taxon>Actinomycetes</taxon>
        <taxon>Propionibacteriales</taxon>
        <taxon>Kribbellaceae</taxon>
        <taxon>Kribbella</taxon>
    </lineage>
</organism>
<dbReference type="CDD" id="cd06171">
    <property type="entry name" value="Sigma70_r4"/>
    <property type="match status" value="1"/>
</dbReference>
<feature type="compositionally biased region" description="Low complexity" evidence="6">
    <location>
        <begin position="7"/>
        <end position="23"/>
    </location>
</feature>
<dbReference type="SUPFAM" id="SSF88946">
    <property type="entry name" value="Sigma2 domain of RNA polymerase sigma factors"/>
    <property type="match status" value="1"/>
</dbReference>
<evidence type="ECO:0000259" key="7">
    <source>
        <dbReference type="Pfam" id="PF04542"/>
    </source>
</evidence>
<evidence type="ECO:0000256" key="1">
    <source>
        <dbReference type="ARBA" id="ARBA00010641"/>
    </source>
</evidence>
<dbReference type="Pfam" id="PF08281">
    <property type="entry name" value="Sigma70_r4_2"/>
    <property type="match status" value="1"/>
</dbReference>
<dbReference type="InterPro" id="IPR037401">
    <property type="entry name" value="SnoaL-like"/>
</dbReference>
<dbReference type="InterPro" id="IPR013324">
    <property type="entry name" value="RNA_pol_sigma_r3/r4-like"/>
</dbReference>
<feature type="domain" description="RNA polymerase sigma-70 region 2" evidence="7">
    <location>
        <begin position="33"/>
        <end position="96"/>
    </location>
</feature>
<dbReference type="Gene3D" id="3.10.450.50">
    <property type="match status" value="1"/>
</dbReference>
<dbReference type="Proteomes" id="UP000295388">
    <property type="component" value="Unassembled WGS sequence"/>
</dbReference>
<dbReference type="OrthoDB" id="3211555at2"/>
<dbReference type="RefSeq" id="WP_133802833.1">
    <property type="nucleotide sequence ID" value="NZ_SNWQ01000014.1"/>
</dbReference>
<evidence type="ECO:0000313" key="10">
    <source>
        <dbReference type="EMBL" id="TDO44869.1"/>
    </source>
</evidence>
<proteinExistence type="inferred from homology"/>
<keyword evidence="5" id="KW-0804">Transcription</keyword>
<dbReference type="NCBIfam" id="TIGR02957">
    <property type="entry name" value="SigX4"/>
    <property type="match status" value="1"/>
</dbReference>
<dbReference type="InterPro" id="IPR014284">
    <property type="entry name" value="RNA_pol_sigma-70_dom"/>
</dbReference>
<dbReference type="AlphaFoldDB" id="A0A4R6K5Y2"/>
<dbReference type="Gene3D" id="1.10.10.10">
    <property type="entry name" value="Winged helix-like DNA-binding domain superfamily/Winged helix DNA-binding domain"/>
    <property type="match status" value="1"/>
</dbReference>
<evidence type="ECO:0000256" key="6">
    <source>
        <dbReference type="SAM" id="MobiDB-lite"/>
    </source>
</evidence>
<dbReference type="InterPro" id="IPR036388">
    <property type="entry name" value="WH-like_DNA-bd_sf"/>
</dbReference>
<evidence type="ECO:0000256" key="5">
    <source>
        <dbReference type="ARBA" id="ARBA00023163"/>
    </source>
</evidence>
<feature type="domain" description="RNA polymerase sigma factor 70 region 4 type 2" evidence="8">
    <location>
        <begin position="132"/>
        <end position="182"/>
    </location>
</feature>
<keyword evidence="11" id="KW-1185">Reference proteome</keyword>
<accession>A0A4R6K5Y2</accession>
<sequence length="318" mass="34979">MNPDQPNQTTGTTETNHATETNQTTAELAREFAEHREVLVGAAYRVVGSVADAEDVVQEAWLRWTGVDRAEVRDARAYLIRITTRLALNRLRQQKSRREQYVGPWLPEPIAAAPAGDDPAAVAEVADSVSMAMLVVLETLSPLERAAFVMREVFDLPFSEIAETLGRSEAAVRQLAHRAREHVHARQPRHRVDKAQHTEVTTRFLEAAWSGDLDQMISMLAPDVVLVTDGGGKKRAALRPMHGPDKIARWVAAIAAADAAGFDIRITTLNGELAFVAYDGEEVDSVGFVEINAAGLIDHLYVVRNPDKLTTIPPKDQL</sequence>
<evidence type="ECO:0000256" key="4">
    <source>
        <dbReference type="ARBA" id="ARBA00023082"/>
    </source>
</evidence>
<evidence type="ECO:0000256" key="3">
    <source>
        <dbReference type="ARBA" id="ARBA00023015"/>
    </source>
</evidence>
<name>A0A4R6K5Y2_9ACTN</name>
<evidence type="ECO:0000313" key="11">
    <source>
        <dbReference type="Proteomes" id="UP000295388"/>
    </source>
</evidence>
<dbReference type="SUPFAM" id="SSF54427">
    <property type="entry name" value="NTF2-like"/>
    <property type="match status" value="1"/>
</dbReference>
<protein>
    <submittedName>
        <fullName evidence="10">RNA polymerase sigma-70 factor (ECF subfamily)</fullName>
    </submittedName>
</protein>
<dbReference type="InterPro" id="IPR014303">
    <property type="entry name" value="RNA_pol_sigma-70_ECF"/>
</dbReference>
<comment type="subunit">
    <text evidence="2">Interacts transiently with the RNA polymerase catalytic core formed by RpoA, RpoB, RpoC and RpoZ (2 alpha, 1 beta, 1 beta' and 1 omega subunit) to form the RNA polymerase holoenzyme that can initiate transcription.</text>
</comment>
<evidence type="ECO:0000259" key="9">
    <source>
        <dbReference type="Pfam" id="PF12680"/>
    </source>
</evidence>
<dbReference type="InterPro" id="IPR013325">
    <property type="entry name" value="RNA_pol_sigma_r2"/>
</dbReference>
<comment type="similarity">
    <text evidence="1">Belongs to the sigma-70 factor family. ECF subfamily.</text>
</comment>
<dbReference type="NCBIfam" id="TIGR02937">
    <property type="entry name" value="sigma70-ECF"/>
    <property type="match status" value="1"/>
</dbReference>
<keyword evidence="4" id="KW-0731">Sigma factor</keyword>
<dbReference type="Pfam" id="PF04542">
    <property type="entry name" value="Sigma70_r2"/>
    <property type="match status" value="1"/>
</dbReference>
<feature type="region of interest" description="Disordered" evidence="6">
    <location>
        <begin position="1"/>
        <end position="23"/>
    </location>
</feature>
<evidence type="ECO:0000256" key="2">
    <source>
        <dbReference type="ARBA" id="ARBA00011344"/>
    </source>
</evidence>
<dbReference type="Pfam" id="PF12680">
    <property type="entry name" value="SnoaL_2"/>
    <property type="match status" value="1"/>
</dbReference>
<dbReference type="GO" id="GO:0006352">
    <property type="term" value="P:DNA-templated transcription initiation"/>
    <property type="evidence" value="ECO:0007669"/>
    <property type="project" value="InterPro"/>
</dbReference>
<feature type="domain" description="SnoaL-like" evidence="9">
    <location>
        <begin position="202"/>
        <end position="280"/>
    </location>
</feature>
<dbReference type="InterPro" id="IPR013249">
    <property type="entry name" value="RNA_pol_sigma70_r4_t2"/>
</dbReference>
<dbReference type="PANTHER" id="PTHR30173">
    <property type="entry name" value="SIGMA 19 FACTOR"/>
    <property type="match status" value="1"/>
</dbReference>
<gene>
    <name evidence="10" type="ORF">EV643_11414</name>
</gene>
<reference evidence="10 11" key="1">
    <citation type="submission" date="2019-03" db="EMBL/GenBank/DDBJ databases">
        <title>Genomic Encyclopedia of Type Strains, Phase III (KMG-III): the genomes of soil and plant-associated and newly described type strains.</title>
        <authorList>
            <person name="Whitman W."/>
        </authorList>
    </citation>
    <scope>NUCLEOTIDE SEQUENCE [LARGE SCALE GENOMIC DNA]</scope>
    <source>
        <strain evidence="10 11">VKM Ac-2527</strain>
    </source>
</reference>